<dbReference type="InterPro" id="IPR001226">
    <property type="entry name" value="Flavodoxin_CS"/>
</dbReference>
<dbReference type="InterPro" id="IPR005025">
    <property type="entry name" value="FMN_Rdtase-like_dom"/>
</dbReference>
<gene>
    <name evidence="3" type="ORF">HDF17_001044</name>
</gene>
<dbReference type="PANTHER" id="PTHR30546">
    <property type="entry name" value="FLAVODOXIN-RELATED PROTEIN WRBA-RELATED"/>
    <property type="match status" value="1"/>
</dbReference>
<dbReference type="GO" id="GO:0009055">
    <property type="term" value="F:electron transfer activity"/>
    <property type="evidence" value="ECO:0007669"/>
    <property type="project" value="InterPro"/>
</dbReference>
<dbReference type="Gene3D" id="3.40.50.360">
    <property type="match status" value="1"/>
</dbReference>
<dbReference type="PANTHER" id="PTHR30546:SF23">
    <property type="entry name" value="FLAVOPROTEIN-LIKE PROTEIN YCP4-RELATED"/>
    <property type="match status" value="1"/>
</dbReference>
<reference evidence="3 4" key="1">
    <citation type="submission" date="2020-07" db="EMBL/GenBank/DDBJ databases">
        <title>Genomic Encyclopedia of Type Strains, Phase IV (KMG-V): Genome sequencing to study the core and pangenomes of soil and plant-associated prokaryotes.</title>
        <authorList>
            <person name="Whitman W."/>
        </authorList>
    </citation>
    <scope>NUCLEOTIDE SEQUENCE [LARGE SCALE GENOMIC DNA]</scope>
    <source>
        <strain evidence="3 4">X4EP2</strain>
    </source>
</reference>
<evidence type="ECO:0000313" key="3">
    <source>
        <dbReference type="EMBL" id="NYF78757.1"/>
    </source>
</evidence>
<dbReference type="GO" id="GO:0003955">
    <property type="term" value="F:NAD(P)H dehydrogenase (quinone) activity"/>
    <property type="evidence" value="ECO:0007669"/>
    <property type="project" value="TreeGrafter"/>
</dbReference>
<dbReference type="Pfam" id="PF03358">
    <property type="entry name" value="FMN_red"/>
    <property type="match status" value="1"/>
</dbReference>
<name>A0A7Y9PF33_9BACT</name>
<dbReference type="Proteomes" id="UP000589520">
    <property type="component" value="Unassembled WGS sequence"/>
</dbReference>
<evidence type="ECO:0000259" key="2">
    <source>
        <dbReference type="PROSITE" id="PS50902"/>
    </source>
</evidence>
<organism evidence="3 4">
    <name type="scientific">Granulicella arctica</name>
    <dbReference type="NCBI Taxonomy" id="940613"/>
    <lineage>
        <taxon>Bacteria</taxon>
        <taxon>Pseudomonadati</taxon>
        <taxon>Acidobacteriota</taxon>
        <taxon>Terriglobia</taxon>
        <taxon>Terriglobales</taxon>
        <taxon>Acidobacteriaceae</taxon>
        <taxon>Granulicella</taxon>
    </lineage>
</organism>
<dbReference type="GO" id="GO:0010181">
    <property type="term" value="F:FMN binding"/>
    <property type="evidence" value="ECO:0007669"/>
    <property type="project" value="InterPro"/>
</dbReference>
<dbReference type="InterPro" id="IPR029039">
    <property type="entry name" value="Flavoprotein-like_sf"/>
</dbReference>
<dbReference type="GO" id="GO:0016020">
    <property type="term" value="C:membrane"/>
    <property type="evidence" value="ECO:0007669"/>
    <property type="project" value="TreeGrafter"/>
</dbReference>
<dbReference type="PROSITE" id="PS50902">
    <property type="entry name" value="FLAVODOXIN_LIKE"/>
    <property type="match status" value="1"/>
</dbReference>
<comment type="cofactor">
    <cofactor evidence="1">
        <name>FMN</name>
        <dbReference type="ChEBI" id="CHEBI:58210"/>
    </cofactor>
</comment>
<protein>
    <submittedName>
        <fullName evidence="3">Multimeric flavodoxin WrbA</fullName>
    </submittedName>
</protein>
<comment type="caution">
    <text evidence="3">The sequence shown here is derived from an EMBL/GenBank/DDBJ whole genome shotgun (WGS) entry which is preliminary data.</text>
</comment>
<sequence length="225" mass="24289">MAKLAVVFQSGKGHTKTLADSILKGINSVEGVSGSLFEIRGQDIQEGRFANEGLMSALDNCDGIVLGCATYMGSASAIFKAFLESAFQPRWFEQRWKDKIAAGFTNSASQNGDKLTTLFQLSIFAMQMGMIWVGVSDLPGNNWSGGARSDLNRLGSWVGAMGQSNADEDKPSIGDIDTAERLGARVAVITRRIKDGVAYETERLSEPGFRKNNIARKDALAGLRD</sequence>
<dbReference type="AlphaFoldDB" id="A0A7Y9PF33"/>
<proteinExistence type="predicted"/>
<dbReference type="InterPro" id="IPR008254">
    <property type="entry name" value="Flavodoxin/NO_synth"/>
</dbReference>
<keyword evidence="4" id="KW-1185">Reference proteome</keyword>
<accession>A0A7Y9PF33</accession>
<feature type="domain" description="Flavodoxin-like" evidence="2">
    <location>
        <begin position="4"/>
        <end position="162"/>
    </location>
</feature>
<dbReference type="EMBL" id="JACCCW010000001">
    <property type="protein sequence ID" value="NYF78757.1"/>
    <property type="molecule type" value="Genomic_DNA"/>
</dbReference>
<dbReference type="PROSITE" id="PS00201">
    <property type="entry name" value="FLAVODOXIN"/>
    <property type="match status" value="1"/>
</dbReference>
<dbReference type="RefSeq" id="WP_179488457.1">
    <property type="nucleotide sequence ID" value="NZ_JACCCW010000001.1"/>
</dbReference>
<evidence type="ECO:0000256" key="1">
    <source>
        <dbReference type="ARBA" id="ARBA00001917"/>
    </source>
</evidence>
<evidence type="ECO:0000313" key="4">
    <source>
        <dbReference type="Proteomes" id="UP000589520"/>
    </source>
</evidence>
<dbReference type="SUPFAM" id="SSF52218">
    <property type="entry name" value="Flavoproteins"/>
    <property type="match status" value="1"/>
</dbReference>